<evidence type="ECO:0000313" key="2">
    <source>
        <dbReference type="Proteomes" id="UP000040453"/>
    </source>
</evidence>
<sequence>MKYVMEALRRKEAEERLPVIKLEIDYELATLFDAMQEEDTVQIIKSKERLKQLSEQWISLID</sequence>
<organism evidence="1 2">
    <name type="scientific">Oceanobacillus oncorhynchi</name>
    <dbReference type="NCBI Taxonomy" id="545501"/>
    <lineage>
        <taxon>Bacteria</taxon>
        <taxon>Bacillati</taxon>
        <taxon>Bacillota</taxon>
        <taxon>Bacilli</taxon>
        <taxon>Bacillales</taxon>
        <taxon>Bacillaceae</taxon>
        <taxon>Oceanobacillus</taxon>
    </lineage>
</organism>
<keyword evidence="2" id="KW-1185">Reference proteome</keyword>
<proteinExistence type="predicted"/>
<protein>
    <submittedName>
        <fullName evidence="1">Uncharacterized protein</fullName>
    </submittedName>
</protein>
<reference evidence="1 2" key="1">
    <citation type="submission" date="2014-11" db="EMBL/GenBank/DDBJ databases">
        <authorList>
            <person name="Urmite Genomes Urmite Genomes"/>
        </authorList>
    </citation>
    <scope>NUCLEOTIDE SEQUENCE [LARGE SCALE GENOMIC DNA]</scope>
    <source>
        <strain evidence="1 2">Oc5</strain>
    </source>
</reference>
<dbReference type="OrthoDB" id="2828299at2"/>
<accession>A0A0A1MGA4</accession>
<evidence type="ECO:0000313" key="1">
    <source>
        <dbReference type="EMBL" id="CEI84435.1"/>
    </source>
</evidence>
<dbReference type="STRING" id="545501.BN997_04384"/>
<name>A0A0A1MGA4_9BACI</name>
<dbReference type="RefSeq" id="WP_042535252.1">
    <property type="nucleotide sequence ID" value="NZ_CDGG01000001.1"/>
</dbReference>
<dbReference type="Proteomes" id="UP000040453">
    <property type="component" value="Unassembled WGS sequence"/>
</dbReference>
<dbReference type="AlphaFoldDB" id="A0A0A1MGA4"/>
<gene>
    <name evidence="1" type="ORF">BN997_04384</name>
</gene>
<dbReference type="EMBL" id="CDGG01000001">
    <property type="protein sequence ID" value="CEI84435.1"/>
    <property type="molecule type" value="Genomic_DNA"/>
</dbReference>